<name>A0ABD0JGG0_9CAEN</name>
<dbReference type="AlphaFoldDB" id="A0ABD0JGG0"/>
<dbReference type="Proteomes" id="UP001519460">
    <property type="component" value="Unassembled WGS sequence"/>
</dbReference>
<comment type="caution">
    <text evidence="1">The sequence shown here is derived from an EMBL/GenBank/DDBJ whole genome shotgun (WGS) entry which is preliminary data.</text>
</comment>
<proteinExistence type="predicted"/>
<keyword evidence="2" id="KW-1185">Reference proteome</keyword>
<evidence type="ECO:0000313" key="1">
    <source>
        <dbReference type="EMBL" id="KAK7473920.1"/>
    </source>
</evidence>
<reference evidence="1 2" key="1">
    <citation type="journal article" date="2023" name="Sci. Data">
        <title>Genome assembly of the Korean intertidal mud-creeper Batillaria attramentaria.</title>
        <authorList>
            <person name="Patra A.K."/>
            <person name="Ho P.T."/>
            <person name="Jun S."/>
            <person name="Lee S.J."/>
            <person name="Kim Y."/>
            <person name="Won Y.J."/>
        </authorList>
    </citation>
    <scope>NUCLEOTIDE SEQUENCE [LARGE SCALE GENOMIC DNA]</scope>
    <source>
        <strain evidence="1">Wonlab-2016</strain>
    </source>
</reference>
<sequence>MYRSPSLELPSKVTRSEVKSSAGHVEIWSSARTAEGDSHLRVCVVWRCAEAAGTQTMACLVPPGGEEEREGCGGCGGVGQSLTTPNFYGGCSDRKPISRDAIKR</sequence>
<organism evidence="1 2">
    <name type="scientific">Batillaria attramentaria</name>
    <dbReference type="NCBI Taxonomy" id="370345"/>
    <lineage>
        <taxon>Eukaryota</taxon>
        <taxon>Metazoa</taxon>
        <taxon>Spiralia</taxon>
        <taxon>Lophotrochozoa</taxon>
        <taxon>Mollusca</taxon>
        <taxon>Gastropoda</taxon>
        <taxon>Caenogastropoda</taxon>
        <taxon>Sorbeoconcha</taxon>
        <taxon>Cerithioidea</taxon>
        <taxon>Batillariidae</taxon>
        <taxon>Batillaria</taxon>
    </lineage>
</organism>
<evidence type="ECO:0000313" key="2">
    <source>
        <dbReference type="Proteomes" id="UP001519460"/>
    </source>
</evidence>
<dbReference type="EMBL" id="JACVVK020000453">
    <property type="protein sequence ID" value="KAK7473920.1"/>
    <property type="molecule type" value="Genomic_DNA"/>
</dbReference>
<gene>
    <name evidence="1" type="ORF">BaRGS_00034825</name>
</gene>
<protein>
    <submittedName>
        <fullName evidence="1">Uncharacterized protein</fullName>
    </submittedName>
</protein>
<accession>A0ABD0JGG0</accession>